<keyword evidence="2" id="KW-1185">Reference proteome</keyword>
<organism evidence="1 2">
    <name type="scientific">Meloidogyne graminicola</name>
    <dbReference type="NCBI Taxonomy" id="189291"/>
    <lineage>
        <taxon>Eukaryota</taxon>
        <taxon>Metazoa</taxon>
        <taxon>Ecdysozoa</taxon>
        <taxon>Nematoda</taxon>
        <taxon>Chromadorea</taxon>
        <taxon>Rhabditida</taxon>
        <taxon>Tylenchina</taxon>
        <taxon>Tylenchomorpha</taxon>
        <taxon>Tylenchoidea</taxon>
        <taxon>Meloidogynidae</taxon>
        <taxon>Meloidogyninae</taxon>
        <taxon>Meloidogyne</taxon>
    </lineage>
</organism>
<gene>
    <name evidence="1" type="ORF">Mgra_00000401</name>
</gene>
<proteinExistence type="predicted"/>
<evidence type="ECO:0000313" key="1">
    <source>
        <dbReference type="EMBL" id="KAF7639959.1"/>
    </source>
</evidence>
<reference evidence="1" key="1">
    <citation type="journal article" date="2020" name="Ecol. Evol.">
        <title>Genome structure and content of the rice root-knot nematode (Meloidogyne graminicola).</title>
        <authorList>
            <person name="Phan N.T."/>
            <person name="Danchin E.G.J."/>
            <person name="Klopp C."/>
            <person name="Perfus-Barbeoch L."/>
            <person name="Kozlowski D.K."/>
            <person name="Koutsovoulos G.D."/>
            <person name="Lopez-Roques C."/>
            <person name="Bouchez O."/>
            <person name="Zahm M."/>
            <person name="Besnard G."/>
            <person name="Bellafiore S."/>
        </authorList>
    </citation>
    <scope>NUCLEOTIDE SEQUENCE</scope>
    <source>
        <strain evidence="1">VN-18</strain>
    </source>
</reference>
<accession>A0A8T0A3R5</accession>
<evidence type="ECO:0000313" key="2">
    <source>
        <dbReference type="Proteomes" id="UP000605970"/>
    </source>
</evidence>
<dbReference type="Proteomes" id="UP000605970">
    <property type="component" value="Unassembled WGS sequence"/>
</dbReference>
<comment type="caution">
    <text evidence="1">The sequence shown here is derived from an EMBL/GenBank/DDBJ whole genome shotgun (WGS) entry which is preliminary data.</text>
</comment>
<name>A0A8T0A3R5_9BILA</name>
<dbReference type="AlphaFoldDB" id="A0A8T0A3R5"/>
<protein>
    <submittedName>
        <fullName evidence="1">Uncharacterized protein</fullName>
    </submittedName>
</protein>
<dbReference type="EMBL" id="JABEBT010000002">
    <property type="protein sequence ID" value="KAF7639959.1"/>
    <property type="molecule type" value="Genomic_DNA"/>
</dbReference>
<sequence length="65" mass="7839">MKQVVPPESDKGPLKRRKREVFTHWFYQIRAAQGDKKRVDLWPNKNEERRLVTKTICAFDILELQ</sequence>